<feature type="transmembrane region" description="Helical" evidence="1">
    <location>
        <begin position="99"/>
        <end position="129"/>
    </location>
</feature>
<keyword evidence="1" id="KW-1133">Transmembrane helix</keyword>
<name>A0ABR8RD14_9BACI</name>
<comment type="caution">
    <text evidence="2">The sequence shown here is derived from an EMBL/GenBank/DDBJ whole genome shotgun (WGS) entry which is preliminary data.</text>
</comment>
<dbReference type="EMBL" id="JACSQO010000009">
    <property type="protein sequence ID" value="MBD7945610.1"/>
    <property type="molecule type" value="Genomic_DNA"/>
</dbReference>
<accession>A0ABR8RD14</accession>
<organism evidence="2 3">
    <name type="scientific">Psychrobacillus faecigallinarum</name>
    <dbReference type="NCBI Taxonomy" id="2762235"/>
    <lineage>
        <taxon>Bacteria</taxon>
        <taxon>Bacillati</taxon>
        <taxon>Bacillota</taxon>
        <taxon>Bacilli</taxon>
        <taxon>Bacillales</taxon>
        <taxon>Bacillaceae</taxon>
        <taxon>Psychrobacillus</taxon>
    </lineage>
</organism>
<evidence type="ECO:0000256" key="1">
    <source>
        <dbReference type="SAM" id="Phobius"/>
    </source>
</evidence>
<protein>
    <submittedName>
        <fullName evidence="2">ABC transporter permease</fullName>
    </submittedName>
</protein>
<proteinExistence type="predicted"/>
<feature type="transmembrane region" description="Helical" evidence="1">
    <location>
        <begin position="21"/>
        <end position="39"/>
    </location>
</feature>
<dbReference type="Proteomes" id="UP000640786">
    <property type="component" value="Unassembled WGS sequence"/>
</dbReference>
<reference evidence="2 3" key="1">
    <citation type="submission" date="2020-08" db="EMBL/GenBank/DDBJ databases">
        <title>A Genomic Blueprint of the Chicken Gut Microbiome.</title>
        <authorList>
            <person name="Gilroy R."/>
            <person name="Ravi A."/>
            <person name="Getino M."/>
            <person name="Pursley I."/>
            <person name="Horton D.L."/>
            <person name="Alikhan N.-F."/>
            <person name="Baker D."/>
            <person name="Gharbi K."/>
            <person name="Hall N."/>
            <person name="Watson M."/>
            <person name="Adriaenssens E.M."/>
            <person name="Foster-Nyarko E."/>
            <person name="Jarju S."/>
            <person name="Secka A."/>
            <person name="Antonio M."/>
            <person name="Oren A."/>
            <person name="Chaudhuri R."/>
            <person name="La Ragione R.M."/>
            <person name="Hildebrand F."/>
            <person name="Pallen M.J."/>
        </authorList>
    </citation>
    <scope>NUCLEOTIDE SEQUENCE [LARGE SCALE GENOMIC DNA]</scope>
    <source>
        <strain evidence="2 3">Sa2BUA9</strain>
    </source>
</reference>
<evidence type="ECO:0000313" key="2">
    <source>
        <dbReference type="EMBL" id="MBD7945610.1"/>
    </source>
</evidence>
<dbReference type="RefSeq" id="WP_191697622.1">
    <property type="nucleotide sequence ID" value="NZ_JACSQO010000009.1"/>
</dbReference>
<dbReference type="Pfam" id="PF12730">
    <property type="entry name" value="ABC2_membrane_4"/>
    <property type="match status" value="1"/>
</dbReference>
<keyword evidence="1" id="KW-0812">Transmembrane</keyword>
<feature type="transmembrane region" description="Helical" evidence="1">
    <location>
        <begin position="202"/>
        <end position="221"/>
    </location>
</feature>
<feature type="transmembrane region" description="Helical" evidence="1">
    <location>
        <begin position="149"/>
        <end position="169"/>
    </location>
</feature>
<gene>
    <name evidence="2" type="ORF">H9650_15975</name>
</gene>
<evidence type="ECO:0000313" key="3">
    <source>
        <dbReference type="Proteomes" id="UP000640786"/>
    </source>
</evidence>
<keyword evidence="3" id="KW-1185">Reference proteome</keyword>
<feature type="transmembrane region" description="Helical" evidence="1">
    <location>
        <begin position="174"/>
        <end position="190"/>
    </location>
</feature>
<sequence>MFKLMKLEMKKFKLSSYSRNAIIANFVILGFMFLISFISKMEGDTDFVNYQEAIGVIESFVRATFIIFASTLIAKLIIGEFKKKTITTLFMYPISRKKLIAAKLTIIIIFTFTWIIISNVFITTVYYYLTVNYQLIPGSLTADFLQEHSVSVLMNAISASCMALIPLYFGMKKYSIPTTIITSILIVMIVSNNNGSFSLNDIIIIPLSLAVIGLTVAYLAIRNIDRLDIRV</sequence>
<feature type="transmembrane region" description="Helical" evidence="1">
    <location>
        <begin position="59"/>
        <end position="78"/>
    </location>
</feature>
<keyword evidence="1" id="KW-0472">Membrane</keyword>